<dbReference type="EMBL" id="CP044463">
    <property type="protein sequence ID" value="QIC68643.1"/>
    <property type="molecule type" value="Genomic_DNA"/>
</dbReference>
<name>A0AAE6WXF6_9GAMM</name>
<evidence type="ECO:0000256" key="2">
    <source>
        <dbReference type="SAM" id="SignalP"/>
    </source>
</evidence>
<organism evidence="3 4">
    <name type="scientific">Acinetobacter schindleri</name>
    <dbReference type="NCBI Taxonomy" id="108981"/>
    <lineage>
        <taxon>Bacteria</taxon>
        <taxon>Pseudomonadati</taxon>
        <taxon>Pseudomonadota</taxon>
        <taxon>Gammaproteobacteria</taxon>
        <taxon>Moraxellales</taxon>
        <taxon>Moraxellaceae</taxon>
        <taxon>Acinetobacter</taxon>
    </lineage>
</organism>
<evidence type="ECO:0008006" key="5">
    <source>
        <dbReference type="Google" id="ProtNLM"/>
    </source>
</evidence>
<feature type="signal peptide" evidence="2">
    <location>
        <begin position="1"/>
        <end position="19"/>
    </location>
</feature>
<feature type="chain" id="PRO_5042143294" description="DUF4124 domain-containing protein" evidence="2">
    <location>
        <begin position="20"/>
        <end position="131"/>
    </location>
</feature>
<evidence type="ECO:0000313" key="3">
    <source>
        <dbReference type="EMBL" id="QIC68643.1"/>
    </source>
</evidence>
<gene>
    <name evidence="3" type="ORF">FSC10_08910</name>
</gene>
<accession>A0AAE6WXF6</accession>
<sequence length="131" mass="14820">MKYGLICLVFLFTMQQAQAEVYTCTVSGKMVYQGKPCAGSKELSNKVTQSQNQIKEIQESAAKDRLERASRKEPKIGMTKAEAEKSTWGYPDKVNTTTAARNEFEQWIYRTPYSGSKYLHFTNGKITSISN</sequence>
<proteinExistence type="predicted"/>
<evidence type="ECO:0000313" key="4">
    <source>
        <dbReference type="Proteomes" id="UP000503505"/>
    </source>
</evidence>
<feature type="region of interest" description="Disordered" evidence="1">
    <location>
        <begin position="59"/>
        <end position="83"/>
    </location>
</feature>
<dbReference type="AlphaFoldDB" id="A0AAE6WXF6"/>
<evidence type="ECO:0000256" key="1">
    <source>
        <dbReference type="SAM" id="MobiDB-lite"/>
    </source>
</evidence>
<reference evidence="3 4" key="1">
    <citation type="submission" date="2019-09" db="EMBL/GenBank/DDBJ databases">
        <title>Non-baumannii Acinetobacter spp. carrying blaNDM-1 isolated in China.</title>
        <authorList>
            <person name="Cui C."/>
            <person name="Chen C."/>
            <person name="Sun J."/>
            <person name="Liu Y."/>
        </authorList>
    </citation>
    <scope>NUCLEOTIDE SEQUENCE [LARGE SCALE GENOMIC DNA]</scope>
    <source>
        <strain evidence="3 4">HZE23-1</strain>
    </source>
</reference>
<protein>
    <recommendedName>
        <fullName evidence="5">DUF4124 domain-containing protein</fullName>
    </recommendedName>
</protein>
<dbReference type="Proteomes" id="UP000503505">
    <property type="component" value="Chromosome"/>
</dbReference>
<keyword evidence="2" id="KW-0732">Signal</keyword>